<reference evidence="2" key="1">
    <citation type="journal article" date="2024" name="IScience">
        <title>Strigolactones Initiate the Formation of Haustorium-like Structures in Castilleja.</title>
        <authorList>
            <person name="Buerger M."/>
            <person name="Peterson D."/>
            <person name="Chory J."/>
        </authorList>
    </citation>
    <scope>NUCLEOTIDE SEQUENCE [LARGE SCALE GENOMIC DNA]</scope>
</reference>
<dbReference type="Proteomes" id="UP001632038">
    <property type="component" value="Unassembled WGS sequence"/>
</dbReference>
<comment type="caution">
    <text evidence="1">The sequence shown here is derived from an EMBL/GenBank/DDBJ whole genome shotgun (WGS) entry which is preliminary data.</text>
</comment>
<dbReference type="AlphaFoldDB" id="A0ABD3E5I7"/>
<accession>A0ABD3E5I7</accession>
<dbReference type="EMBL" id="JAVIJP010000007">
    <property type="protein sequence ID" value="KAL3649760.1"/>
    <property type="molecule type" value="Genomic_DNA"/>
</dbReference>
<protein>
    <submittedName>
        <fullName evidence="1">Uncharacterized protein</fullName>
    </submittedName>
</protein>
<organism evidence="1 2">
    <name type="scientific">Castilleja foliolosa</name>
    <dbReference type="NCBI Taxonomy" id="1961234"/>
    <lineage>
        <taxon>Eukaryota</taxon>
        <taxon>Viridiplantae</taxon>
        <taxon>Streptophyta</taxon>
        <taxon>Embryophyta</taxon>
        <taxon>Tracheophyta</taxon>
        <taxon>Spermatophyta</taxon>
        <taxon>Magnoliopsida</taxon>
        <taxon>eudicotyledons</taxon>
        <taxon>Gunneridae</taxon>
        <taxon>Pentapetalae</taxon>
        <taxon>asterids</taxon>
        <taxon>lamiids</taxon>
        <taxon>Lamiales</taxon>
        <taxon>Orobanchaceae</taxon>
        <taxon>Pedicularideae</taxon>
        <taxon>Castillejinae</taxon>
        <taxon>Castilleja</taxon>
    </lineage>
</organism>
<keyword evidence="2" id="KW-1185">Reference proteome</keyword>
<name>A0ABD3E5I7_9LAMI</name>
<gene>
    <name evidence="1" type="ORF">CASFOL_006163</name>
</gene>
<evidence type="ECO:0000313" key="2">
    <source>
        <dbReference type="Proteomes" id="UP001632038"/>
    </source>
</evidence>
<evidence type="ECO:0000313" key="1">
    <source>
        <dbReference type="EMBL" id="KAL3649760.1"/>
    </source>
</evidence>
<sequence>MGLIAYRLFLWVAANEIKGFDNTNSDRILFAQVIIYVRPVVIIADLIAEGLHVGCADLTLAASPETCGQAIDVPESMLKSGGSISGRPIRVSFVGHAAMMPNPGAAISGPLDEKTATLGAGLEPGITVLVGKMVANAML</sequence>
<proteinExistence type="predicted"/>